<feature type="compositionally biased region" description="Polar residues" evidence="1">
    <location>
        <begin position="121"/>
        <end position="151"/>
    </location>
</feature>
<feature type="region of interest" description="Disordered" evidence="1">
    <location>
        <begin position="1"/>
        <end position="31"/>
    </location>
</feature>
<keyword evidence="2" id="KW-1185">Reference proteome</keyword>
<evidence type="ECO:0000256" key="1">
    <source>
        <dbReference type="SAM" id="MobiDB-lite"/>
    </source>
</evidence>
<dbReference type="AlphaFoldDB" id="A0A914DPC2"/>
<dbReference type="WBParaSite" id="ACRNAN_scaffold3100.g31282.t1">
    <property type="protein sequence ID" value="ACRNAN_scaffold3100.g31282.t1"/>
    <property type="gene ID" value="ACRNAN_scaffold3100.g31282"/>
</dbReference>
<feature type="compositionally biased region" description="Polar residues" evidence="1">
    <location>
        <begin position="251"/>
        <end position="263"/>
    </location>
</feature>
<dbReference type="PANTHER" id="PTHR21397:SF2">
    <property type="entry name" value="CHROMATIN COMPLEXES SUBUNIT BAP18"/>
    <property type="match status" value="1"/>
</dbReference>
<organism evidence="2 3">
    <name type="scientific">Acrobeloides nanus</name>
    <dbReference type="NCBI Taxonomy" id="290746"/>
    <lineage>
        <taxon>Eukaryota</taxon>
        <taxon>Metazoa</taxon>
        <taxon>Ecdysozoa</taxon>
        <taxon>Nematoda</taxon>
        <taxon>Chromadorea</taxon>
        <taxon>Rhabditida</taxon>
        <taxon>Tylenchina</taxon>
        <taxon>Cephalobomorpha</taxon>
        <taxon>Cephaloboidea</taxon>
        <taxon>Cephalobidae</taxon>
        <taxon>Acrobeloides</taxon>
    </lineage>
</organism>
<dbReference type="Proteomes" id="UP000887540">
    <property type="component" value="Unplaced"/>
</dbReference>
<feature type="region of interest" description="Disordered" evidence="1">
    <location>
        <begin position="115"/>
        <end position="175"/>
    </location>
</feature>
<dbReference type="PANTHER" id="PTHR21397">
    <property type="entry name" value="CHROMATIN COMPLEXES SUBUNIT BAP18-RELATED"/>
    <property type="match status" value="1"/>
</dbReference>
<feature type="region of interest" description="Disordered" evidence="1">
    <location>
        <begin position="223"/>
        <end position="263"/>
    </location>
</feature>
<dbReference type="GO" id="GO:0071339">
    <property type="term" value="C:MLL1 complex"/>
    <property type="evidence" value="ECO:0007669"/>
    <property type="project" value="TreeGrafter"/>
</dbReference>
<proteinExistence type="predicted"/>
<protein>
    <submittedName>
        <fullName evidence="3">Uncharacterized protein</fullName>
    </submittedName>
</protein>
<reference evidence="3" key="1">
    <citation type="submission" date="2022-11" db="UniProtKB">
        <authorList>
            <consortium name="WormBaseParasite"/>
        </authorList>
    </citation>
    <scope>IDENTIFICATION</scope>
</reference>
<feature type="compositionally biased region" description="Low complexity" evidence="1">
    <location>
        <begin position="7"/>
        <end position="31"/>
    </location>
</feature>
<name>A0A914DPC2_9BILA</name>
<evidence type="ECO:0000313" key="2">
    <source>
        <dbReference type="Proteomes" id="UP000887540"/>
    </source>
</evidence>
<sequence>MKIPLIGTTPSTSSATNTTTTTNGGTISTASSNEVKGNVAAKVSEVFLTASHAFQKIGDLTMQLSHMNSKPESEESKWSDKEIDQLKDALSRFADELDNISTSVQARMKKQIKIDIRRGLGNTNSRTPTLSNPGTASTGSQSYQQYLSTKRPSTSSQPSSSSMLSNGPPPTKRFAYATTSAIGSPNSQMTSYRPVSINAAGRTVTLQPISRQRYVNVPAGSGNLASSLSTTSSISQSWSTVDPEPTDIFEQPTTSFSPASLTR</sequence>
<dbReference type="GO" id="GO:0016589">
    <property type="term" value="C:NURF complex"/>
    <property type="evidence" value="ECO:0007669"/>
    <property type="project" value="TreeGrafter"/>
</dbReference>
<accession>A0A914DPC2</accession>
<feature type="compositionally biased region" description="Low complexity" evidence="1">
    <location>
        <begin position="152"/>
        <end position="166"/>
    </location>
</feature>
<feature type="compositionally biased region" description="Low complexity" evidence="1">
    <location>
        <begin position="226"/>
        <end position="240"/>
    </location>
</feature>
<evidence type="ECO:0000313" key="3">
    <source>
        <dbReference type="WBParaSite" id="ACRNAN_scaffold3100.g31282.t1"/>
    </source>
</evidence>